<sequence length="124" mass="14054">MVTAWQGPYFKAHPDRPAKVICRTCASGLFKVASTLHQYFVSDTHSETIIMSFGFAIVDFFAIADITQRLYRGFYKDVETPNSVVVSAGEERVIMMNVIVTRIRETLEELEKLASRPLSPVEHK</sequence>
<keyword evidence="2" id="KW-1185">Reference proteome</keyword>
<proteinExistence type="predicted"/>
<comment type="caution">
    <text evidence="1">The sequence shown here is derived from an EMBL/GenBank/DDBJ whole genome shotgun (WGS) entry which is preliminary data.</text>
</comment>
<reference evidence="1" key="1">
    <citation type="submission" date="2022-07" db="EMBL/GenBank/DDBJ databases">
        <title>Draft genome sequence of Zalerion maritima ATCC 34329, a (micro)plastics degrading marine fungus.</title>
        <authorList>
            <person name="Paco A."/>
            <person name="Goncalves M.F.M."/>
            <person name="Rocha-Santos T.A.P."/>
            <person name="Alves A."/>
        </authorList>
    </citation>
    <scope>NUCLEOTIDE SEQUENCE</scope>
    <source>
        <strain evidence="1">ATCC 34329</strain>
    </source>
</reference>
<dbReference type="Proteomes" id="UP001201980">
    <property type="component" value="Unassembled WGS sequence"/>
</dbReference>
<dbReference type="EMBL" id="JAKWBI020000097">
    <property type="protein sequence ID" value="KAJ2902874.1"/>
    <property type="molecule type" value="Genomic_DNA"/>
</dbReference>
<organism evidence="1 2">
    <name type="scientific">Zalerion maritima</name>
    <dbReference type="NCBI Taxonomy" id="339359"/>
    <lineage>
        <taxon>Eukaryota</taxon>
        <taxon>Fungi</taxon>
        <taxon>Dikarya</taxon>
        <taxon>Ascomycota</taxon>
        <taxon>Pezizomycotina</taxon>
        <taxon>Sordariomycetes</taxon>
        <taxon>Lulworthiomycetidae</taxon>
        <taxon>Lulworthiales</taxon>
        <taxon>Lulworthiaceae</taxon>
        <taxon>Zalerion</taxon>
    </lineage>
</organism>
<name>A0AAD5WTZ9_9PEZI</name>
<evidence type="ECO:0000313" key="2">
    <source>
        <dbReference type="Proteomes" id="UP001201980"/>
    </source>
</evidence>
<protein>
    <submittedName>
        <fullName evidence="1">Uncharacterized protein</fullName>
    </submittedName>
</protein>
<accession>A0AAD5WTZ9</accession>
<gene>
    <name evidence="1" type="ORF">MKZ38_010685</name>
</gene>
<dbReference type="AlphaFoldDB" id="A0AAD5WTZ9"/>
<evidence type="ECO:0000313" key="1">
    <source>
        <dbReference type="EMBL" id="KAJ2902874.1"/>
    </source>
</evidence>